<organism evidence="1 2">
    <name type="scientific">Candidatus Magnetoglobus multicellularis str. Araruama</name>
    <dbReference type="NCBI Taxonomy" id="890399"/>
    <lineage>
        <taxon>Bacteria</taxon>
        <taxon>Pseudomonadati</taxon>
        <taxon>Thermodesulfobacteriota</taxon>
        <taxon>Desulfobacteria</taxon>
        <taxon>Desulfobacterales</taxon>
        <taxon>Desulfobacteraceae</taxon>
        <taxon>Candidatus Magnetoglobus</taxon>
    </lineage>
</organism>
<comment type="caution">
    <text evidence="1">The sequence shown here is derived from an EMBL/GenBank/DDBJ whole genome shotgun (WGS) entry which is preliminary data.</text>
</comment>
<accession>A0A1V1NR89</accession>
<name>A0A1V1NR89_9BACT</name>
<dbReference type="Proteomes" id="UP000189670">
    <property type="component" value="Unassembled WGS sequence"/>
</dbReference>
<sequence length="79" mass="9271">MINFKQKELCNELFNQLHLKYPELKLTSITQSPENPEDIWVHINYPEDENLQIEIGEFSSDLATDILLNYGYSIMVLPE</sequence>
<dbReference type="AlphaFoldDB" id="A0A1V1NR89"/>
<dbReference type="EMBL" id="ATBP01003242">
    <property type="protein sequence ID" value="ETR65073.1"/>
    <property type="molecule type" value="Genomic_DNA"/>
</dbReference>
<proteinExistence type="predicted"/>
<evidence type="ECO:0000313" key="1">
    <source>
        <dbReference type="EMBL" id="ETR65073.1"/>
    </source>
</evidence>
<gene>
    <name evidence="1" type="ORF">OMM_14861</name>
</gene>
<protein>
    <submittedName>
        <fullName evidence="1">Uncharacterized protein</fullName>
    </submittedName>
</protein>
<reference evidence="2" key="1">
    <citation type="submission" date="2012-11" db="EMBL/GenBank/DDBJ databases">
        <authorList>
            <person name="Lucero-Rivera Y.E."/>
            <person name="Tovar-Ramirez D."/>
        </authorList>
    </citation>
    <scope>NUCLEOTIDE SEQUENCE [LARGE SCALE GENOMIC DNA]</scope>
    <source>
        <strain evidence="2">Araruama</strain>
    </source>
</reference>
<evidence type="ECO:0000313" key="2">
    <source>
        <dbReference type="Proteomes" id="UP000189670"/>
    </source>
</evidence>